<dbReference type="Proteomes" id="UP001212841">
    <property type="component" value="Unassembled WGS sequence"/>
</dbReference>
<name>A0AAD5SNY8_9FUNG</name>
<dbReference type="Gene3D" id="3.30.1360.180">
    <property type="match status" value="1"/>
</dbReference>
<dbReference type="InterPro" id="IPR017850">
    <property type="entry name" value="Alkaline_phosphatase_core_sf"/>
</dbReference>
<protein>
    <submittedName>
        <fullName evidence="2">Uncharacterized protein</fullName>
    </submittedName>
</protein>
<dbReference type="SUPFAM" id="SSF53649">
    <property type="entry name" value="Alkaline phosphatase-like"/>
    <property type="match status" value="1"/>
</dbReference>
<dbReference type="PANTHER" id="PTHR10151">
    <property type="entry name" value="ECTONUCLEOTIDE PYROPHOSPHATASE/PHOSPHODIESTERASE"/>
    <property type="match status" value="1"/>
</dbReference>
<dbReference type="Pfam" id="PF01663">
    <property type="entry name" value="Phosphodiest"/>
    <property type="match status" value="1"/>
</dbReference>
<evidence type="ECO:0000313" key="3">
    <source>
        <dbReference type="Proteomes" id="UP001212841"/>
    </source>
</evidence>
<sequence length="515" mass="58175">MPYTPLQVKTDPASEDSDPFAVTPPTYHKATRPNTSQILSDNFQRALSATTRFVPVEYSDGDQGEHSESRRGETEYHLNIDAEDDQTFVNGNEEVRLLGKAEGRNSASVIRQRRIPIEDFSFEKTVILVSLDGFRADYLYRNLTPTLAQIGSRGVVAEYMQPSFPSITFPNHYTIVTGLYPESHGIVANTFYDPSLNDTFIYVNPISNGNGKWWGGEPIWVSAVKQNKLAATCMWPGSEAPIQNIRPTYWLRYKHDMPLHERVDHVLGWLDRPASERPHFLSMYISNVDSAGHSYGVGSKQVNDSLKEVDEALKYMLDGLDARGLTDKVNILVVSDHGMADTSNEHLIFLDDYIDMEKVIVVDNMPIEMVYAREGEDLDTILSQLQEASESNGHFKVWRRQDVPPEYHYSHSERIGPLLLVPEDGWVITLRSDFDPAHPVWPAGLHGYNNSLPDMRAIFVAAGSAFNRQTKPVPAFSNLEVYNLMARIIGVEPAPNNGTTRWVDRWIQQGYLKDV</sequence>
<evidence type="ECO:0000313" key="2">
    <source>
        <dbReference type="EMBL" id="KAJ3055191.1"/>
    </source>
</evidence>
<dbReference type="Gene3D" id="3.40.720.10">
    <property type="entry name" value="Alkaline Phosphatase, subunit A"/>
    <property type="match status" value="1"/>
</dbReference>
<reference evidence="2" key="1">
    <citation type="submission" date="2020-05" db="EMBL/GenBank/DDBJ databases">
        <title>Phylogenomic resolution of chytrid fungi.</title>
        <authorList>
            <person name="Stajich J.E."/>
            <person name="Amses K."/>
            <person name="Simmons R."/>
            <person name="Seto K."/>
            <person name="Myers J."/>
            <person name="Bonds A."/>
            <person name="Quandt C.A."/>
            <person name="Barry K."/>
            <person name="Liu P."/>
            <person name="Grigoriev I."/>
            <person name="Longcore J.E."/>
            <person name="James T.Y."/>
        </authorList>
    </citation>
    <scope>NUCLEOTIDE SEQUENCE</scope>
    <source>
        <strain evidence="2">JEL0318</strain>
    </source>
</reference>
<feature type="region of interest" description="Disordered" evidence="1">
    <location>
        <begin position="54"/>
        <end position="74"/>
    </location>
</feature>
<accession>A0AAD5SNY8</accession>
<dbReference type="PANTHER" id="PTHR10151:SF120">
    <property type="entry name" value="BIS(5'-ADENOSYL)-TRIPHOSPHATASE"/>
    <property type="match status" value="1"/>
</dbReference>
<feature type="region of interest" description="Disordered" evidence="1">
    <location>
        <begin position="1"/>
        <end position="21"/>
    </location>
</feature>
<dbReference type="GO" id="GO:0017111">
    <property type="term" value="F:ribonucleoside triphosphate phosphatase activity"/>
    <property type="evidence" value="ECO:0007669"/>
    <property type="project" value="TreeGrafter"/>
</dbReference>
<proteinExistence type="predicted"/>
<organism evidence="2 3">
    <name type="scientific">Rhizophlyctis rosea</name>
    <dbReference type="NCBI Taxonomy" id="64517"/>
    <lineage>
        <taxon>Eukaryota</taxon>
        <taxon>Fungi</taxon>
        <taxon>Fungi incertae sedis</taxon>
        <taxon>Chytridiomycota</taxon>
        <taxon>Chytridiomycota incertae sedis</taxon>
        <taxon>Chytridiomycetes</taxon>
        <taxon>Rhizophlyctidales</taxon>
        <taxon>Rhizophlyctidaceae</taxon>
        <taxon>Rhizophlyctis</taxon>
    </lineage>
</organism>
<gene>
    <name evidence="2" type="ORF">HK097_011267</name>
</gene>
<keyword evidence="3" id="KW-1185">Reference proteome</keyword>
<dbReference type="CDD" id="cd16018">
    <property type="entry name" value="Enpp"/>
    <property type="match status" value="1"/>
</dbReference>
<feature type="compositionally biased region" description="Basic and acidic residues" evidence="1">
    <location>
        <begin position="63"/>
        <end position="74"/>
    </location>
</feature>
<dbReference type="GO" id="GO:0047429">
    <property type="term" value="F:nucleoside triphosphate diphosphatase activity"/>
    <property type="evidence" value="ECO:0007669"/>
    <property type="project" value="TreeGrafter"/>
</dbReference>
<evidence type="ECO:0000256" key="1">
    <source>
        <dbReference type="SAM" id="MobiDB-lite"/>
    </source>
</evidence>
<dbReference type="EMBL" id="JADGJD010000091">
    <property type="protein sequence ID" value="KAJ3055191.1"/>
    <property type="molecule type" value="Genomic_DNA"/>
</dbReference>
<dbReference type="GO" id="GO:0009141">
    <property type="term" value="P:nucleoside triphosphate metabolic process"/>
    <property type="evidence" value="ECO:0007669"/>
    <property type="project" value="TreeGrafter"/>
</dbReference>
<comment type="caution">
    <text evidence="2">The sequence shown here is derived from an EMBL/GenBank/DDBJ whole genome shotgun (WGS) entry which is preliminary data.</text>
</comment>
<dbReference type="AlphaFoldDB" id="A0AAD5SNY8"/>
<dbReference type="InterPro" id="IPR002591">
    <property type="entry name" value="Phosphodiest/P_Trfase"/>
</dbReference>